<keyword evidence="2" id="KW-0805">Transcription regulation</keyword>
<evidence type="ECO:0000313" key="8">
    <source>
        <dbReference type="EMBL" id="RHF08764.1"/>
    </source>
</evidence>
<dbReference type="SUPFAM" id="SSF88659">
    <property type="entry name" value="Sigma3 and sigma4 domains of RNA polymerase sigma factors"/>
    <property type="match status" value="1"/>
</dbReference>
<evidence type="ECO:0000313" key="13">
    <source>
        <dbReference type="Proteomes" id="UP000291917"/>
    </source>
</evidence>
<reference evidence="9 13" key="4">
    <citation type="journal article" date="2019" name="Science, e1252229">
        <title>Invertible promoters mediate bacterial phase variation, antibiotic resistance, and host adaptation in the gut.</title>
        <authorList>
            <person name="Jiang X."/>
            <person name="Hall A.B."/>
            <person name="Arthur T.D."/>
            <person name="Plichta D.R."/>
            <person name="Covington C.T."/>
            <person name="Poyet M."/>
            <person name="Crothers J."/>
            <person name="Moses P.L."/>
            <person name="Tolonen A.C."/>
            <person name="Vlamakis H."/>
            <person name="Alm E.J."/>
            <person name="Xavier R.J."/>
        </authorList>
    </citation>
    <scope>NUCLEOTIDE SEQUENCE [LARGE SCALE GENOMIC DNA]</scope>
    <source>
        <strain evidence="13">bj_0095</strain>
        <strain evidence="9">Bj_0095</strain>
    </source>
</reference>
<accession>A0A380Z9I0</accession>
<keyword evidence="4" id="KW-0804">Transcription</keyword>
<proteinExistence type="inferred from homology"/>
<evidence type="ECO:0000313" key="7">
    <source>
        <dbReference type="EMBL" id="KAA5273730.1"/>
    </source>
</evidence>
<protein>
    <submittedName>
        <fullName evidence="10">ECF-type sigma factor</fullName>
    </submittedName>
    <submittedName>
        <fullName evidence="7">Sigma-70 family RNA polymerase sigma factor</fullName>
    </submittedName>
</protein>
<evidence type="ECO:0000313" key="10">
    <source>
        <dbReference type="EMBL" id="SUV43647.1"/>
    </source>
</evidence>
<keyword evidence="3" id="KW-0731">Sigma factor</keyword>
<dbReference type="GeneID" id="93069791"/>
<dbReference type="InterPro" id="IPR039425">
    <property type="entry name" value="RNA_pol_sigma-70-like"/>
</dbReference>
<dbReference type="GO" id="GO:0016987">
    <property type="term" value="F:sigma factor activity"/>
    <property type="evidence" value="ECO:0007669"/>
    <property type="project" value="UniProtKB-KW"/>
</dbReference>
<dbReference type="STRING" id="483216.BACEGG_00633"/>
<evidence type="ECO:0000313" key="11">
    <source>
        <dbReference type="Proteomes" id="UP000254424"/>
    </source>
</evidence>
<dbReference type="Pfam" id="PF04542">
    <property type="entry name" value="Sigma70_r2"/>
    <property type="match status" value="1"/>
</dbReference>
<dbReference type="InterPro" id="IPR014284">
    <property type="entry name" value="RNA_pol_sigma-70_dom"/>
</dbReference>
<dbReference type="InterPro" id="IPR013249">
    <property type="entry name" value="RNA_pol_sigma70_r4_t2"/>
</dbReference>
<evidence type="ECO:0000256" key="2">
    <source>
        <dbReference type="ARBA" id="ARBA00023015"/>
    </source>
</evidence>
<dbReference type="InterPro" id="IPR013324">
    <property type="entry name" value="RNA_pol_sigma_r3/r4-like"/>
</dbReference>
<feature type="domain" description="RNA polymerase sigma-70 region 2" evidence="5">
    <location>
        <begin position="28"/>
        <end position="92"/>
    </location>
</feature>
<gene>
    <name evidence="10" type="primary">sigM_4</name>
    <name evidence="8" type="ORF">DW701_09225</name>
    <name evidence="9" type="ORF">EAJ03_09790</name>
    <name evidence="7" type="ORF">F2Z23_10380</name>
    <name evidence="10" type="ORF">NCTC11155_03052</name>
</gene>
<dbReference type="Proteomes" id="UP000254424">
    <property type="component" value="Unassembled WGS sequence"/>
</dbReference>
<reference evidence="7 14" key="3">
    <citation type="journal article" date="2019" name="Nat. Med.">
        <title>A library of human gut bacterial isolates paired with longitudinal multiomics data enables mechanistic microbiome research.</title>
        <authorList>
            <person name="Poyet M."/>
            <person name="Groussin M."/>
            <person name="Gibbons S.M."/>
            <person name="Avila-Pacheco J."/>
            <person name="Jiang X."/>
            <person name="Kearney S.M."/>
            <person name="Perrotta A.R."/>
            <person name="Berdy B."/>
            <person name="Zhao S."/>
            <person name="Lieberman T.D."/>
            <person name="Swanson P.K."/>
            <person name="Smith M."/>
            <person name="Roesemann S."/>
            <person name="Alexander J.E."/>
            <person name="Rich S.A."/>
            <person name="Livny J."/>
            <person name="Vlamakis H."/>
            <person name="Clish C."/>
            <person name="Bullock K."/>
            <person name="Deik A."/>
            <person name="Scott J."/>
            <person name="Pierce K.A."/>
            <person name="Xavier R.J."/>
            <person name="Alm E.J."/>
        </authorList>
    </citation>
    <scope>NUCLEOTIDE SEQUENCE [LARGE SCALE GENOMIC DNA]</scope>
    <source>
        <strain evidence="7 14">BIOML-A1</strain>
    </source>
</reference>
<evidence type="ECO:0000256" key="4">
    <source>
        <dbReference type="ARBA" id="ARBA00023163"/>
    </source>
</evidence>
<dbReference type="RefSeq" id="WP_004288914.1">
    <property type="nucleotide sequence ID" value="NZ_CABKNQ010000019.1"/>
</dbReference>
<dbReference type="InterPro" id="IPR007627">
    <property type="entry name" value="RNA_pol_sigma70_r2"/>
</dbReference>
<dbReference type="EMBL" id="UFSX01000002">
    <property type="protein sequence ID" value="SUV43647.1"/>
    <property type="molecule type" value="Genomic_DNA"/>
</dbReference>
<evidence type="ECO:0000313" key="9">
    <source>
        <dbReference type="EMBL" id="RYT73687.1"/>
    </source>
</evidence>
<dbReference type="GO" id="GO:0003677">
    <property type="term" value="F:DNA binding"/>
    <property type="evidence" value="ECO:0007669"/>
    <property type="project" value="InterPro"/>
</dbReference>
<dbReference type="GO" id="GO:0006352">
    <property type="term" value="P:DNA-templated transcription initiation"/>
    <property type="evidence" value="ECO:0007669"/>
    <property type="project" value="InterPro"/>
</dbReference>
<dbReference type="PANTHER" id="PTHR43133:SF46">
    <property type="entry name" value="RNA POLYMERASE SIGMA-70 FACTOR ECF SUBFAMILY"/>
    <property type="match status" value="1"/>
</dbReference>
<dbReference type="EMBL" id="QSLA01000009">
    <property type="protein sequence ID" value="RHF08764.1"/>
    <property type="molecule type" value="Genomic_DNA"/>
</dbReference>
<dbReference type="PANTHER" id="PTHR43133">
    <property type="entry name" value="RNA POLYMERASE ECF-TYPE SIGMA FACTO"/>
    <property type="match status" value="1"/>
</dbReference>
<keyword evidence="14" id="KW-1185">Reference proteome</keyword>
<dbReference type="SUPFAM" id="SSF88946">
    <property type="entry name" value="Sigma2 domain of RNA polymerase sigma factors"/>
    <property type="match status" value="1"/>
</dbReference>
<evidence type="ECO:0000259" key="6">
    <source>
        <dbReference type="Pfam" id="PF08281"/>
    </source>
</evidence>
<dbReference type="OrthoDB" id="1121921at2"/>
<dbReference type="Proteomes" id="UP000283538">
    <property type="component" value="Unassembled WGS sequence"/>
</dbReference>
<dbReference type="NCBIfam" id="TIGR02937">
    <property type="entry name" value="sigma70-ECF"/>
    <property type="match status" value="1"/>
</dbReference>
<evidence type="ECO:0000313" key="14">
    <source>
        <dbReference type="Proteomes" id="UP000335496"/>
    </source>
</evidence>
<dbReference type="AlphaFoldDB" id="A0A380Z9I0"/>
<dbReference type="Gene3D" id="1.10.10.10">
    <property type="entry name" value="Winged helix-like DNA-binding domain superfamily/Winged helix DNA-binding domain"/>
    <property type="match status" value="1"/>
</dbReference>
<evidence type="ECO:0000259" key="5">
    <source>
        <dbReference type="Pfam" id="PF04542"/>
    </source>
</evidence>
<dbReference type="EMBL" id="VVZX01000012">
    <property type="protein sequence ID" value="KAA5273730.1"/>
    <property type="molecule type" value="Genomic_DNA"/>
</dbReference>
<organism evidence="10 11">
    <name type="scientific">Bacteroides eggerthii</name>
    <dbReference type="NCBI Taxonomy" id="28111"/>
    <lineage>
        <taxon>Bacteria</taxon>
        <taxon>Pseudomonadati</taxon>
        <taxon>Bacteroidota</taxon>
        <taxon>Bacteroidia</taxon>
        <taxon>Bacteroidales</taxon>
        <taxon>Bacteroidaceae</taxon>
        <taxon>Bacteroides</taxon>
    </lineage>
</organism>
<reference evidence="8 12" key="2">
    <citation type="submission" date="2018-08" db="EMBL/GenBank/DDBJ databases">
        <title>A genome reference for cultivated species of the human gut microbiota.</title>
        <authorList>
            <person name="Zou Y."/>
            <person name="Xue W."/>
            <person name="Luo G."/>
        </authorList>
    </citation>
    <scope>NUCLEOTIDE SEQUENCE [LARGE SCALE GENOMIC DNA]</scope>
    <source>
        <strain evidence="8 12">AM26-26AC</strain>
    </source>
</reference>
<dbReference type="InterPro" id="IPR013325">
    <property type="entry name" value="RNA_pol_sigma_r2"/>
</dbReference>
<evidence type="ECO:0000256" key="1">
    <source>
        <dbReference type="ARBA" id="ARBA00010641"/>
    </source>
</evidence>
<sequence length="187" mass="22346">MTNSDFIEQTRLLVARTQQGDHKSFAQLYDMYVNQLFNFGLRLTTDRELLKDCIHDVFVKIYVKREELSEVVNFRSYLFISLKNRICDELRRLVFGSDVQVDSLQRVAEDADVEEDYLRHEAEFFQSVKVESLLRQLSKRQRQAITLYYMEEKKYEDICVIMDMNYQSVRNLVCRSLNRLRELAMAV</sequence>
<name>A0A380Z9I0_9BACE</name>
<reference evidence="10 11" key="1">
    <citation type="submission" date="2018-06" db="EMBL/GenBank/DDBJ databases">
        <authorList>
            <consortium name="Pathogen Informatics"/>
            <person name="Doyle S."/>
        </authorList>
    </citation>
    <scope>NUCLEOTIDE SEQUENCE [LARGE SCALE GENOMIC DNA]</scope>
    <source>
        <strain evidence="10 11">NCTC11155</strain>
    </source>
</reference>
<dbReference type="Gene3D" id="1.10.1740.10">
    <property type="match status" value="1"/>
</dbReference>
<dbReference type="Proteomes" id="UP000335496">
    <property type="component" value="Unassembled WGS sequence"/>
</dbReference>
<dbReference type="Proteomes" id="UP000291917">
    <property type="component" value="Unassembled WGS sequence"/>
</dbReference>
<comment type="similarity">
    <text evidence="1">Belongs to the sigma-70 factor family. ECF subfamily.</text>
</comment>
<dbReference type="InterPro" id="IPR036388">
    <property type="entry name" value="WH-like_DNA-bd_sf"/>
</dbReference>
<evidence type="ECO:0000313" key="12">
    <source>
        <dbReference type="Proteomes" id="UP000283538"/>
    </source>
</evidence>
<dbReference type="Pfam" id="PF08281">
    <property type="entry name" value="Sigma70_r4_2"/>
    <property type="match status" value="1"/>
</dbReference>
<dbReference type="EMBL" id="RCXL01000013">
    <property type="protein sequence ID" value="RYT73687.1"/>
    <property type="molecule type" value="Genomic_DNA"/>
</dbReference>
<feature type="domain" description="RNA polymerase sigma factor 70 region 4 type 2" evidence="6">
    <location>
        <begin position="129"/>
        <end position="180"/>
    </location>
</feature>
<evidence type="ECO:0000256" key="3">
    <source>
        <dbReference type="ARBA" id="ARBA00023082"/>
    </source>
</evidence>